<evidence type="ECO:0000256" key="3">
    <source>
        <dbReference type="ARBA" id="ARBA00022845"/>
    </source>
</evidence>
<keyword evidence="1" id="KW-0963">Cytoplasm</keyword>
<dbReference type="PANTHER" id="PTHR39190:SF1">
    <property type="entry name" value="FLAGELLAR ASSEMBLY FACTOR FLIW"/>
    <property type="match status" value="1"/>
</dbReference>
<keyword evidence="4" id="KW-0282">Flagellum</keyword>
<accession>A0A7Y0LZZ6</accession>
<keyword evidence="5" id="KW-1185">Reference proteome</keyword>
<dbReference type="InterPro" id="IPR003775">
    <property type="entry name" value="Flagellar_assembly_factor_FliW"/>
</dbReference>
<dbReference type="SUPFAM" id="SSF141457">
    <property type="entry name" value="BH3618-like"/>
    <property type="match status" value="1"/>
</dbReference>
<evidence type="ECO:0000313" key="4">
    <source>
        <dbReference type="EMBL" id="NMR21024.1"/>
    </source>
</evidence>
<evidence type="ECO:0000256" key="1">
    <source>
        <dbReference type="ARBA" id="ARBA00022490"/>
    </source>
</evidence>
<dbReference type="AlphaFoldDB" id="A0A7Y0LZZ6"/>
<keyword evidence="2" id="KW-1005">Bacterial flagellum biogenesis</keyword>
<evidence type="ECO:0000313" key="5">
    <source>
        <dbReference type="Proteomes" id="UP000562124"/>
    </source>
</evidence>
<sequence length="136" mass="13927">MSTAPAPAAAHPAPHALHAVAPLPGLPGHVDYSLDGLDDSGILYALRSLSDPAVRLFVVRPEAFFDGYTPRVDDATRSALALGDDDAALLLVVVHPGEGERPTTANLLAPVVVNAATGAAAQVVLDGDWPLRAPLG</sequence>
<dbReference type="RefSeq" id="WP_169325403.1">
    <property type="nucleotide sequence ID" value="NZ_JABCJJ010000022.1"/>
</dbReference>
<dbReference type="InterPro" id="IPR024046">
    <property type="entry name" value="Flagellar_assmbl_FliW_dom_sf"/>
</dbReference>
<dbReference type="Proteomes" id="UP000562124">
    <property type="component" value="Unassembled WGS sequence"/>
</dbReference>
<dbReference type="Pfam" id="PF02623">
    <property type="entry name" value="FliW"/>
    <property type="match status" value="1"/>
</dbReference>
<dbReference type="Gene3D" id="2.30.290.10">
    <property type="entry name" value="BH3618-like"/>
    <property type="match status" value="1"/>
</dbReference>
<proteinExistence type="predicted"/>
<dbReference type="PANTHER" id="PTHR39190">
    <property type="entry name" value="FLAGELLAR ASSEMBLY FACTOR FLIW"/>
    <property type="match status" value="1"/>
</dbReference>
<organism evidence="4 5">
    <name type="scientific">Cellulomonas fimi</name>
    <dbReference type="NCBI Taxonomy" id="1708"/>
    <lineage>
        <taxon>Bacteria</taxon>
        <taxon>Bacillati</taxon>
        <taxon>Actinomycetota</taxon>
        <taxon>Actinomycetes</taxon>
        <taxon>Micrococcales</taxon>
        <taxon>Cellulomonadaceae</taxon>
        <taxon>Cellulomonas</taxon>
    </lineage>
</organism>
<dbReference type="GO" id="GO:0006417">
    <property type="term" value="P:regulation of translation"/>
    <property type="evidence" value="ECO:0007669"/>
    <property type="project" value="UniProtKB-KW"/>
</dbReference>
<comment type="caution">
    <text evidence="4">The sequence shown here is derived from an EMBL/GenBank/DDBJ whole genome shotgun (WGS) entry which is preliminary data.</text>
</comment>
<reference evidence="4 5" key="1">
    <citation type="submission" date="2020-04" db="EMBL/GenBank/DDBJ databases">
        <title>Sequencing and Assembly of C. fimi.</title>
        <authorList>
            <person name="Ramsey A.R."/>
        </authorList>
    </citation>
    <scope>NUCLEOTIDE SEQUENCE [LARGE SCALE GENOMIC DNA]</scope>
    <source>
        <strain evidence="4 5">SB</strain>
    </source>
</reference>
<protein>
    <submittedName>
        <fullName evidence="4">Flagellar assembly protein FliW</fullName>
    </submittedName>
</protein>
<keyword evidence="3" id="KW-0810">Translation regulation</keyword>
<gene>
    <name evidence="4" type="ORF">HIR71_12475</name>
</gene>
<keyword evidence="4" id="KW-0969">Cilium</keyword>
<keyword evidence="4" id="KW-0966">Cell projection</keyword>
<dbReference type="EMBL" id="JABCJJ010000022">
    <property type="protein sequence ID" value="NMR21024.1"/>
    <property type="molecule type" value="Genomic_DNA"/>
</dbReference>
<evidence type="ECO:0000256" key="2">
    <source>
        <dbReference type="ARBA" id="ARBA00022795"/>
    </source>
</evidence>
<name>A0A7Y0LZZ6_CELFI</name>
<dbReference type="GO" id="GO:0044780">
    <property type="term" value="P:bacterial-type flagellum assembly"/>
    <property type="evidence" value="ECO:0007669"/>
    <property type="project" value="InterPro"/>
</dbReference>